<evidence type="ECO:0000313" key="1">
    <source>
        <dbReference type="EMBL" id="CAG9332472.1"/>
    </source>
</evidence>
<organism evidence="1 2">
    <name type="scientific">Blepharisma stoltei</name>
    <dbReference type="NCBI Taxonomy" id="1481888"/>
    <lineage>
        <taxon>Eukaryota</taxon>
        <taxon>Sar</taxon>
        <taxon>Alveolata</taxon>
        <taxon>Ciliophora</taxon>
        <taxon>Postciliodesmatophora</taxon>
        <taxon>Heterotrichea</taxon>
        <taxon>Heterotrichida</taxon>
        <taxon>Blepharismidae</taxon>
        <taxon>Blepharisma</taxon>
    </lineage>
</organism>
<name>A0AAU9K442_9CILI</name>
<accession>A0AAU9K442</accession>
<dbReference type="Proteomes" id="UP001162131">
    <property type="component" value="Unassembled WGS sequence"/>
</dbReference>
<sequence>MKPQKSTASFDLPDYLASKYTLRTNTPQNRRPSKKFLPQLKLGVSEETPKSFHGSFINILNTDTKNSLIAGHEKSPHGFMSDLKKNRLSHNDSFTHQEYSISKQLTSFDLHTLPLSQAADYSQLECPHVRRKCGFSKKWLLVTEDPKGFKRNQGLCSFYANQPQPHRYKFGEVKRLNEKMLSTLKSVNSKKQLFEKVRHRSLRRVESEREKIRSKSTDFMLMRKIHKKSQKNWELLDAQNNEEEIKSFDLKLKNIKDRKRWCYNI</sequence>
<protein>
    <submittedName>
        <fullName evidence="1">Uncharacterized protein</fullName>
    </submittedName>
</protein>
<keyword evidence="2" id="KW-1185">Reference proteome</keyword>
<gene>
    <name evidence="1" type="ORF">BSTOLATCC_MIC55918</name>
</gene>
<evidence type="ECO:0000313" key="2">
    <source>
        <dbReference type="Proteomes" id="UP001162131"/>
    </source>
</evidence>
<comment type="caution">
    <text evidence="1">The sequence shown here is derived from an EMBL/GenBank/DDBJ whole genome shotgun (WGS) entry which is preliminary data.</text>
</comment>
<proteinExistence type="predicted"/>
<reference evidence="1" key="1">
    <citation type="submission" date="2021-09" db="EMBL/GenBank/DDBJ databases">
        <authorList>
            <consortium name="AG Swart"/>
            <person name="Singh M."/>
            <person name="Singh A."/>
            <person name="Seah K."/>
            <person name="Emmerich C."/>
        </authorList>
    </citation>
    <scope>NUCLEOTIDE SEQUENCE</scope>
    <source>
        <strain evidence="1">ATCC30299</strain>
    </source>
</reference>
<dbReference type="AlphaFoldDB" id="A0AAU9K442"/>
<dbReference type="EMBL" id="CAJZBQ010000054">
    <property type="protein sequence ID" value="CAG9332472.1"/>
    <property type="molecule type" value="Genomic_DNA"/>
</dbReference>